<dbReference type="Proteomes" id="UP001232148">
    <property type="component" value="Unassembled WGS sequence"/>
</dbReference>
<reference evidence="2" key="1">
    <citation type="submission" date="2021-06" db="EMBL/GenBank/DDBJ databases">
        <title>Comparative genomics, transcriptomics and evolutionary studies reveal genomic signatures of adaptation to plant cell wall in hemibiotrophic fungi.</title>
        <authorList>
            <consortium name="DOE Joint Genome Institute"/>
            <person name="Baroncelli R."/>
            <person name="Diaz J.F."/>
            <person name="Benocci T."/>
            <person name="Peng M."/>
            <person name="Battaglia E."/>
            <person name="Haridas S."/>
            <person name="Andreopoulos W."/>
            <person name="Labutti K."/>
            <person name="Pangilinan J."/>
            <person name="Floch G.L."/>
            <person name="Makela M.R."/>
            <person name="Henrissat B."/>
            <person name="Grigoriev I.V."/>
            <person name="Crouch J.A."/>
            <person name="De Vries R.P."/>
            <person name="Sukno S.A."/>
            <person name="Thon M.R."/>
        </authorList>
    </citation>
    <scope>NUCLEOTIDE SEQUENCE</scope>
    <source>
        <strain evidence="2">MAFF235873</strain>
    </source>
</reference>
<keyword evidence="3" id="KW-1185">Reference proteome</keyword>
<proteinExistence type="predicted"/>
<comment type="caution">
    <text evidence="2">The sequence shown here is derived from an EMBL/GenBank/DDBJ whole genome shotgun (WGS) entry which is preliminary data.</text>
</comment>
<feature type="compositionally biased region" description="Basic and acidic residues" evidence="1">
    <location>
        <begin position="25"/>
        <end position="58"/>
    </location>
</feature>
<sequence>MVNLCGVGVGSNSSGGGGSAVVGRLAEKQSKLRGESPRETEDGQTDRQTDQDELEARPVGKGKGTKTSGTTCLLVLRMSRSPAPLARRGALVGTNEEDAGLAGVARQRGKRLMMGGERQGRPQTFLPIHTKEARSAPGDDAALACWARVSRHTYTDYHYGNTVGSFGLGAKLVPSGQECSSRGVGCRHIHT</sequence>
<protein>
    <submittedName>
        <fullName evidence="2">Uncharacterized protein</fullName>
    </submittedName>
</protein>
<dbReference type="AlphaFoldDB" id="A0AAD9M9Q9"/>
<name>A0AAD9M9Q9_9PEZI</name>
<evidence type="ECO:0000313" key="3">
    <source>
        <dbReference type="Proteomes" id="UP001232148"/>
    </source>
</evidence>
<evidence type="ECO:0000313" key="2">
    <source>
        <dbReference type="EMBL" id="KAK2035610.1"/>
    </source>
</evidence>
<accession>A0AAD9M9Q9</accession>
<evidence type="ECO:0000256" key="1">
    <source>
        <dbReference type="SAM" id="MobiDB-lite"/>
    </source>
</evidence>
<gene>
    <name evidence="2" type="ORF">LX32DRAFT_700494</name>
</gene>
<feature type="compositionally biased region" description="Gly residues" evidence="1">
    <location>
        <begin position="7"/>
        <end position="20"/>
    </location>
</feature>
<organism evidence="2 3">
    <name type="scientific">Colletotrichum zoysiae</name>
    <dbReference type="NCBI Taxonomy" id="1216348"/>
    <lineage>
        <taxon>Eukaryota</taxon>
        <taxon>Fungi</taxon>
        <taxon>Dikarya</taxon>
        <taxon>Ascomycota</taxon>
        <taxon>Pezizomycotina</taxon>
        <taxon>Sordariomycetes</taxon>
        <taxon>Hypocreomycetidae</taxon>
        <taxon>Glomerellales</taxon>
        <taxon>Glomerellaceae</taxon>
        <taxon>Colletotrichum</taxon>
        <taxon>Colletotrichum graminicola species complex</taxon>
    </lineage>
</organism>
<feature type="region of interest" description="Disordered" evidence="1">
    <location>
        <begin position="1"/>
        <end position="68"/>
    </location>
</feature>
<dbReference type="EMBL" id="MU842808">
    <property type="protein sequence ID" value="KAK2035610.1"/>
    <property type="molecule type" value="Genomic_DNA"/>
</dbReference>